<dbReference type="Pfam" id="PF00650">
    <property type="entry name" value="CRAL_TRIO"/>
    <property type="match status" value="1"/>
</dbReference>
<dbReference type="Proteomes" id="UP000242474">
    <property type="component" value="Unassembled WGS sequence"/>
</dbReference>
<dbReference type="PROSITE" id="PS50191">
    <property type="entry name" value="CRAL_TRIO"/>
    <property type="match status" value="1"/>
</dbReference>
<dbReference type="Gene3D" id="3.40.525.10">
    <property type="entry name" value="CRAL-TRIO lipid binding domain"/>
    <property type="match status" value="1"/>
</dbReference>
<gene>
    <name evidence="2" type="ORF">COEREDRAFT_44344</name>
</gene>
<dbReference type="SMART" id="SM00516">
    <property type="entry name" value="SEC14"/>
    <property type="match status" value="1"/>
</dbReference>
<evidence type="ECO:0000313" key="2">
    <source>
        <dbReference type="EMBL" id="PIA15707.1"/>
    </source>
</evidence>
<dbReference type="InterPro" id="IPR011074">
    <property type="entry name" value="CRAL/TRIO_N_dom"/>
</dbReference>
<dbReference type="Pfam" id="PF03765">
    <property type="entry name" value="CRAL_TRIO_N"/>
    <property type="match status" value="1"/>
</dbReference>
<keyword evidence="3" id="KW-1185">Reference proteome</keyword>
<evidence type="ECO:0000259" key="1">
    <source>
        <dbReference type="PROSITE" id="PS50191"/>
    </source>
</evidence>
<reference evidence="2 3" key="1">
    <citation type="journal article" date="2015" name="Genome Biol. Evol.">
        <title>Phylogenomic analyses indicate that early fungi evolved digesting cell walls of algal ancestors of land plants.</title>
        <authorList>
            <person name="Chang Y."/>
            <person name="Wang S."/>
            <person name="Sekimoto S."/>
            <person name="Aerts A.L."/>
            <person name="Choi C."/>
            <person name="Clum A."/>
            <person name="LaButti K.M."/>
            <person name="Lindquist E.A."/>
            <person name="Yee Ngan C."/>
            <person name="Ohm R.A."/>
            <person name="Salamov A.A."/>
            <person name="Grigoriev I.V."/>
            <person name="Spatafora J.W."/>
            <person name="Berbee M.L."/>
        </authorList>
    </citation>
    <scope>NUCLEOTIDE SEQUENCE [LARGE SCALE GENOMIC DNA]</scope>
    <source>
        <strain evidence="2 3">NRRL 1564</strain>
    </source>
</reference>
<dbReference type="InterPro" id="IPR036273">
    <property type="entry name" value="CRAL/TRIO_N_dom_sf"/>
</dbReference>
<dbReference type="SUPFAM" id="SSF46938">
    <property type="entry name" value="CRAL/TRIO N-terminal domain"/>
    <property type="match status" value="1"/>
</dbReference>
<dbReference type="SUPFAM" id="SSF52087">
    <property type="entry name" value="CRAL/TRIO domain"/>
    <property type="match status" value="1"/>
</dbReference>
<name>A0A2G5BAG0_COERN</name>
<dbReference type="EMBL" id="KZ303505">
    <property type="protein sequence ID" value="PIA15707.1"/>
    <property type="molecule type" value="Genomic_DNA"/>
</dbReference>
<dbReference type="OrthoDB" id="43460at2759"/>
<protein>
    <submittedName>
        <fullName evidence="2">CRAL/TRIO domain-containing protein</fullName>
    </submittedName>
</protein>
<proteinExistence type="predicted"/>
<dbReference type="CDD" id="cd00170">
    <property type="entry name" value="SEC14"/>
    <property type="match status" value="1"/>
</dbReference>
<feature type="domain" description="CRAL-TRIO" evidence="1">
    <location>
        <begin position="104"/>
        <end position="246"/>
    </location>
</feature>
<dbReference type="InterPro" id="IPR001251">
    <property type="entry name" value="CRAL-TRIO_dom"/>
</dbReference>
<accession>A0A2G5BAG0</accession>
<dbReference type="InterPro" id="IPR052432">
    <property type="entry name" value="PITP/CRAL-TRIO"/>
</dbReference>
<evidence type="ECO:0000313" key="3">
    <source>
        <dbReference type="Proteomes" id="UP000242474"/>
    </source>
</evidence>
<sequence>MQRTQNSEPLVLKDGFKPLFGEPKESRTFRSAFWQAATQIGNADSWVLRFLRARKWNVFEAMEMIKSTLKWRTGQAIDEIMYFGESQLHYHTMDTGLSFACTNDRLGNPVYVVRVRVNIDRNRSIQAIKRFLCWQIETSQLLSTGNADGRVTILFDLTDFTRENIDLKLVRTLISLLTNYYPETLGILLLYVNSWLFTGIWSLISSFIDPVVKSKIIMVRNSSDLSPYIDPEHLICEIGGRKQFEYKYQLPSSTENNLMTDTKAREAAEAGFVHAVNEYEATTRKWLESVAYNSDETILSLDTFGRDEARDTLRKSTIALDPYVRARTLYHRLGVISPDHTVSF</sequence>
<dbReference type="InterPro" id="IPR036865">
    <property type="entry name" value="CRAL-TRIO_dom_sf"/>
</dbReference>
<dbReference type="SMART" id="SM01100">
    <property type="entry name" value="CRAL_TRIO_N"/>
    <property type="match status" value="1"/>
</dbReference>
<dbReference type="PANTHER" id="PTHR46590">
    <property type="entry name" value="PHOSPHATIDYLINOSITOL TRANSFER PROTEIN CSR1-RELATED"/>
    <property type="match status" value="1"/>
</dbReference>
<organism evidence="2 3">
    <name type="scientific">Coemansia reversa (strain ATCC 12441 / NRRL 1564)</name>
    <dbReference type="NCBI Taxonomy" id="763665"/>
    <lineage>
        <taxon>Eukaryota</taxon>
        <taxon>Fungi</taxon>
        <taxon>Fungi incertae sedis</taxon>
        <taxon>Zoopagomycota</taxon>
        <taxon>Kickxellomycotina</taxon>
        <taxon>Kickxellomycetes</taxon>
        <taxon>Kickxellales</taxon>
        <taxon>Kickxellaceae</taxon>
        <taxon>Coemansia</taxon>
    </lineage>
</organism>
<dbReference type="AlphaFoldDB" id="A0A2G5BAG0"/>
<dbReference type="PANTHER" id="PTHR46590:SF1">
    <property type="entry name" value="PHOSPHATIDYLINOSITOL TRANSFER PROTEIN CSR1"/>
    <property type="match status" value="1"/>
</dbReference>